<dbReference type="RefSeq" id="WP_206723105.1">
    <property type="nucleotide sequence ID" value="NZ_CP071090.1"/>
</dbReference>
<name>A0ABX7NS50_9BACT</name>
<proteinExistence type="predicted"/>
<evidence type="ECO:0000256" key="1">
    <source>
        <dbReference type="SAM" id="MobiDB-lite"/>
    </source>
</evidence>
<keyword evidence="3" id="KW-1185">Reference proteome</keyword>
<feature type="compositionally biased region" description="Low complexity" evidence="1">
    <location>
        <begin position="99"/>
        <end position="113"/>
    </location>
</feature>
<feature type="region of interest" description="Disordered" evidence="1">
    <location>
        <begin position="99"/>
        <end position="123"/>
    </location>
</feature>
<dbReference type="Proteomes" id="UP000662747">
    <property type="component" value="Chromosome"/>
</dbReference>
<dbReference type="EMBL" id="CP071090">
    <property type="protein sequence ID" value="QSQ21528.1"/>
    <property type="molecule type" value="Genomic_DNA"/>
</dbReference>
<organism evidence="2 3">
    <name type="scientific">Pyxidicoccus parkwayensis</name>
    <dbReference type="NCBI Taxonomy" id="2813578"/>
    <lineage>
        <taxon>Bacteria</taxon>
        <taxon>Pseudomonadati</taxon>
        <taxon>Myxococcota</taxon>
        <taxon>Myxococcia</taxon>
        <taxon>Myxococcales</taxon>
        <taxon>Cystobacterineae</taxon>
        <taxon>Myxococcaceae</taxon>
        <taxon>Pyxidicoccus</taxon>
    </lineage>
</organism>
<accession>A0ABX7NS50</accession>
<protein>
    <submittedName>
        <fullName evidence="2">Uncharacterized protein</fullName>
    </submittedName>
</protein>
<gene>
    <name evidence="2" type="ORF">JY651_41165</name>
</gene>
<sequence>MAQSERLQATLPASAMEQLQRLREELGLDTSAVVQEALDLFAKAVLEARRGGRLAFVSPDQPSVIREYSSPSLTRLEWAAHSGKEQIILPEEDFDRVSASLKAPAKPAPALRALSRRRRREKP</sequence>
<feature type="compositionally biased region" description="Basic residues" evidence="1">
    <location>
        <begin position="114"/>
        <end position="123"/>
    </location>
</feature>
<evidence type="ECO:0000313" key="2">
    <source>
        <dbReference type="EMBL" id="QSQ21528.1"/>
    </source>
</evidence>
<evidence type="ECO:0000313" key="3">
    <source>
        <dbReference type="Proteomes" id="UP000662747"/>
    </source>
</evidence>
<reference evidence="2 3" key="1">
    <citation type="submission" date="2021-02" db="EMBL/GenBank/DDBJ databases">
        <title>De Novo genome assembly of isolated myxobacteria.</title>
        <authorList>
            <person name="Stevens D.C."/>
        </authorList>
    </citation>
    <scope>NUCLEOTIDE SEQUENCE [LARGE SCALE GENOMIC DNA]</scope>
    <source>
        <strain evidence="3">SCPEA02</strain>
    </source>
</reference>